<dbReference type="SUPFAM" id="SSF53335">
    <property type="entry name" value="S-adenosyl-L-methionine-dependent methyltransferases"/>
    <property type="match status" value="1"/>
</dbReference>
<organism evidence="1 2">
    <name type="scientific">Streptomyces chattanoogensis</name>
    <dbReference type="NCBI Taxonomy" id="66876"/>
    <lineage>
        <taxon>Bacteria</taxon>
        <taxon>Bacillati</taxon>
        <taxon>Actinomycetota</taxon>
        <taxon>Actinomycetes</taxon>
        <taxon>Kitasatosporales</taxon>
        <taxon>Streptomycetaceae</taxon>
        <taxon>Streptomyces</taxon>
    </lineage>
</organism>
<dbReference type="PIRSF" id="PIRSF017393">
    <property type="entry name" value="MTase_SAV2177"/>
    <property type="match status" value="1"/>
</dbReference>
<sequence length="277" mass="31198">MVHGENPQSHFIDTSKASAARMYDWLLGGTENYEVDRNACAKLLEIAPSTQQLARTNRDFLRRVVRILAERGINQFLDHGSGLPTQDNVHEVAQRTCPGAKVVYVDNDPMVLAHARTTLDDNENTMVLDYDMRRTRDIKRASQALLNWDEPIAVLFVSVLHCLPDADDESDPAALIRAIADDLAPGSYMVICQLVSDDPLVRQGVTQLMADVTGGQWGRVRETHEVRRFFDPLVIEKPDLVDVIDWRPDSPPPPPHLRPTDWVEWGGVGRVRKTKHP</sequence>
<proteinExistence type="predicted"/>
<name>A0A0N0GZ77_9ACTN</name>
<dbReference type="AlphaFoldDB" id="A0A0N0GZ77"/>
<gene>
    <name evidence="1" type="ORF">ADL29_18445</name>
</gene>
<keyword evidence="2" id="KW-1185">Reference proteome</keyword>
<comment type="caution">
    <text evidence="1">The sequence shown here is derived from an EMBL/GenBank/DDBJ whole genome shotgun (WGS) entry which is preliminary data.</text>
</comment>
<dbReference type="InterPro" id="IPR029063">
    <property type="entry name" value="SAM-dependent_MTases_sf"/>
</dbReference>
<dbReference type="InterPro" id="IPR006764">
    <property type="entry name" value="SAM_dep_MeTrfase_SAV2177_type"/>
</dbReference>
<evidence type="ECO:0000313" key="1">
    <source>
        <dbReference type="EMBL" id="KPC62511.1"/>
    </source>
</evidence>
<dbReference type="RefSeq" id="WP_053924750.1">
    <property type="nucleotide sequence ID" value="NZ_LGKG01000138.1"/>
</dbReference>
<protein>
    <recommendedName>
        <fullName evidence="3">SAM-dependent methyltransferase</fullName>
    </recommendedName>
</protein>
<dbReference type="Proteomes" id="UP000037982">
    <property type="component" value="Unassembled WGS sequence"/>
</dbReference>
<evidence type="ECO:0000313" key="2">
    <source>
        <dbReference type="Proteomes" id="UP000037982"/>
    </source>
</evidence>
<dbReference type="Pfam" id="PF04672">
    <property type="entry name" value="Methyltransf_19"/>
    <property type="match status" value="1"/>
</dbReference>
<reference evidence="2" key="1">
    <citation type="submission" date="2015-07" db="EMBL/GenBank/DDBJ databases">
        <authorList>
            <person name="Ju K.-S."/>
            <person name="Doroghazi J.R."/>
            <person name="Metcalf W.W."/>
        </authorList>
    </citation>
    <scope>NUCLEOTIDE SEQUENCE [LARGE SCALE GENOMIC DNA]</scope>
    <source>
        <strain evidence="2">NRRL ISP-5002</strain>
    </source>
</reference>
<accession>A0A0N0GZ77</accession>
<dbReference type="PATRIC" id="fig|66876.3.peg.4036"/>
<dbReference type="EMBL" id="LGKG01000138">
    <property type="protein sequence ID" value="KPC62511.1"/>
    <property type="molecule type" value="Genomic_DNA"/>
</dbReference>
<evidence type="ECO:0008006" key="3">
    <source>
        <dbReference type="Google" id="ProtNLM"/>
    </source>
</evidence>
<dbReference type="Gene3D" id="3.40.50.150">
    <property type="entry name" value="Vaccinia Virus protein VP39"/>
    <property type="match status" value="1"/>
</dbReference>